<evidence type="ECO:0000313" key="4">
    <source>
        <dbReference type="Proteomes" id="UP000001055"/>
    </source>
</evidence>
<dbReference type="Pfam" id="PF00106">
    <property type="entry name" value="adh_short"/>
    <property type="match status" value="1"/>
</dbReference>
<accession>Q0U4L0</accession>
<reference evidence="4" key="1">
    <citation type="journal article" date="2007" name="Plant Cell">
        <title>Dothideomycete-plant interactions illuminated by genome sequencing and EST analysis of the wheat pathogen Stagonospora nodorum.</title>
        <authorList>
            <person name="Hane J.K."/>
            <person name="Lowe R.G."/>
            <person name="Solomon P.S."/>
            <person name="Tan K.C."/>
            <person name="Schoch C.L."/>
            <person name="Spatafora J.W."/>
            <person name="Crous P.W."/>
            <person name="Kodira C."/>
            <person name="Birren B.W."/>
            <person name="Galagan J.E."/>
            <person name="Torriani S.F."/>
            <person name="McDonald B.A."/>
            <person name="Oliver R.P."/>
        </authorList>
    </citation>
    <scope>NUCLEOTIDE SEQUENCE [LARGE SCALE GENOMIC DNA]</scope>
    <source>
        <strain evidence="4">SN15 / ATCC MYA-4574 / FGSC 10173</strain>
    </source>
</reference>
<keyword evidence="2" id="KW-0560">Oxidoreductase</keyword>
<organism evidence="3 4">
    <name type="scientific">Phaeosphaeria nodorum (strain SN15 / ATCC MYA-4574 / FGSC 10173)</name>
    <name type="common">Glume blotch fungus</name>
    <name type="synonym">Parastagonospora nodorum</name>
    <dbReference type="NCBI Taxonomy" id="321614"/>
    <lineage>
        <taxon>Eukaryota</taxon>
        <taxon>Fungi</taxon>
        <taxon>Dikarya</taxon>
        <taxon>Ascomycota</taxon>
        <taxon>Pezizomycotina</taxon>
        <taxon>Dothideomycetes</taxon>
        <taxon>Pleosporomycetidae</taxon>
        <taxon>Pleosporales</taxon>
        <taxon>Pleosporineae</taxon>
        <taxon>Phaeosphaeriaceae</taxon>
        <taxon>Parastagonospora</taxon>
    </lineage>
</organism>
<dbReference type="RefSeq" id="XP_001803513.1">
    <property type="nucleotide sequence ID" value="XM_001803461.1"/>
</dbReference>
<comment type="similarity">
    <text evidence="1">Belongs to the short-chain dehydrogenases/reductases (SDR) family.</text>
</comment>
<dbReference type="eggNOG" id="KOG0725">
    <property type="taxonomic scope" value="Eukaryota"/>
</dbReference>
<dbReference type="CDD" id="cd05233">
    <property type="entry name" value="SDR_c"/>
    <property type="match status" value="1"/>
</dbReference>
<evidence type="ECO:0000256" key="2">
    <source>
        <dbReference type="ARBA" id="ARBA00023002"/>
    </source>
</evidence>
<dbReference type="Gene3D" id="3.40.50.720">
    <property type="entry name" value="NAD(P)-binding Rossmann-like Domain"/>
    <property type="match status" value="1"/>
</dbReference>
<dbReference type="GeneID" id="5980430"/>
<dbReference type="InParanoid" id="Q0U4L0"/>
<evidence type="ECO:0000256" key="1">
    <source>
        <dbReference type="ARBA" id="ARBA00006484"/>
    </source>
</evidence>
<dbReference type="EMBL" id="CH445350">
    <property type="protein sequence ID" value="EAT79188.2"/>
    <property type="molecule type" value="Genomic_DNA"/>
</dbReference>
<evidence type="ECO:0000313" key="3">
    <source>
        <dbReference type="EMBL" id="EAT79188.2"/>
    </source>
</evidence>
<dbReference type="InterPro" id="IPR002347">
    <property type="entry name" value="SDR_fam"/>
</dbReference>
<dbReference type="Proteomes" id="UP000001055">
    <property type="component" value="Unassembled WGS sequence"/>
</dbReference>
<gene>
    <name evidence="3" type="ORF">SNOG_13304</name>
</gene>
<dbReference type="PANTHER" id="PTHR43180:SF66">
    <property type="entry name" value="SHORT-CHAIN DEHYDROGENASE_REDUCTASE FAMILY PROTEIN"/>
    <property type="match status" value="1"/>
</dbReference>
<dbReference type="KEGG" id="pno:SNOG_13304"/>
<dbReference type="STRING" id="321614.Q0U4L0"/>
<dbReference type="PRINTS" id="PR00081">
    <property type="entry name" value="GDHRDH"/>
</dbReference>
<dbReference type="InterPro" id="IPR036291">
    <property type="entry name" value="NAD(P)-bd_dom_sf"/>
</dbReference>
<proteinExistence type="inferred from homology"/>
<dbReference type="GO" id="GO:0016616">
    <property type="term" value="F:oxidoreductase activity, acting on the CH-OH group of donors, NAD or NADP as acceptor"/>
    <property type="evidence" value="ECO:0000318"/>
    <property type="project" value="GO_Central"/>
</dbReference>
<sequence length="143" mass="15442">MPGRLTNKTAIITGSSSGIGRAIALALASEGANIVCSDITETFRPEYRTDSLSGTTLQEVTNLGVRAIYQKCDTTSSAEVESLVKRAVQEFGRVDIMVNNAGIAVETGEHGNRPIWDVDEEAFERTMRINSADEGSGTWDEWG</sequence>
<dbReference type="PANTHER" id="PTHR43180">
    <property type="entry name" value="3-OXOACYL-(ACYL-CARRIER-PROTEIN) REDUCTASE (AFU_ORTHOLOGUE AFUA_6G11210)"/>
    <property type="match status" value="1"/>
</dbReference>
<dbReference type="SUPFAM" id="SSF51735">
    <property type="entry name" value="NAD(P)-binding Rossmann-fold domains"/>
    <property type="match status" value="1"/>
</dbReference>
<name>Q0U4L0_PHANO</name>
<dbReference type="VEuPathDB" id="FungiDB:JI435_133040"/>
<dbReference type="AlphaFoldDB" id="Q0U4L0"/>
<protein>
    <submittedName>
        <fullName evidence="3">Uncharacterized protein</fullName>
    </submittedName>
</protein>
<dbReference type="HOGENOM" id="CLU_010194_2_19_1"/>